<dbReference type="OrthoDB" id="343623at2759"/>
<evidence type="ECO:0000313" key="9">
    <source>
        <dbReference type="EMBL" id="VDL62281.1"/>
    </source>
</evidence>
<evidence type="ECO:0000256" key="6">
    <source>
        <dbReference type="ARBA" id="ARBA00023242"/>
    </source>
</evidence>
<reference evidence="9 10" key="2">
    <citation type="submission" date="2018-11" db="EMBL/GenBank/DDBJ databases">
        <authorList>
            <consortium name="Pathogen Informatics"/>
        </authorList>
    </citation>
    <scope>NUCLEOTIDE SEQUENCE [LARGE SCALE GENOMIC DNA]</scope>
</reference>
<dbReference type="GO" id="GO:0005664">
    <property type="term" value="C:nuclear origin of replication recognition complex"/>
    <property type="evidence" value="ECO:0007669"/>
    <property type="project" value="TreeGrafter"/>
</dbReference>
<dbReference type="GO" id="GO:0006270">
    <property type="term" value="P:DNA replication initiation"/>
    <property type="evidence" value="ECO:0007669"/>
    <property type="project" value="TreeGrafter"/>
</dbReference>
<accession>A0A0R3SW47</accession>
<dbReference type="EMBL" id="UYSG01011424">
    <property type="protein sequence ID" value="VDL62281.1"/>
    <property type="molecule type" value="Genomic_DNA"/>
</dbReference>
<dbReference type="Proteomes" id="UP000274504">
    <property type="component" value="Unassembled WGS sequence"/>
</dbReference>
<name>A0A0R3SW47_HYMDI</name>
<proteinExistence type="inferred from homology"/>
<evidence type="ECO:0000259" key="8">
    <source>
        <dbReference type="Pfam" id="PF14629"/>
    </source>
</evidence>
<feature type="domain" description="Origin recognition complex subunit 4 C-terminal" evidence="8">
    <location>
        <begin position="295"/>
        <end position="391"/>
    </location>
</feature>
<organism evidence="11">
    <name type="scientific">Hymenolepis diminuta</name>
    <name type="common">Rat tapeworm</name>
    <dbReference type="NCBI Taxonomy" id="6216"/>
    <lineage>
        <taxon>Eukaryota</taxon>
        <taxon>Metazoa</taxon>
        <taxon>Spiralia</taxon>
        <taxon>Lophotrochozoa</taxon>
        <taxon>Platyhelminthes</taxon>
        <taxon>Cestoda</taxon>
        <taxon>Eucestoda</taxon>
        <taxon>Cyclophyllidea</taxon>
        <taxon>Hymenolepididae</taxon>
        <taxon>Hymenolepis</taxon>
    </lineage>
</organism>
<evidence type="ECO:0000313" key="11">
    <source>
        <dbReference type="WBParaSite" id="HDID_0000986401-mRNA-1"/>
    </source>
</evidence>
<evidence type="ECO:0000256" key="2">
    <source>
        <dbReference type="ARBA" id="ARBA00005334"/>
    </source>
</evidence>
<evidence type="ECO:0000256" key="4">
    <source>
        <dbReference type="ARBA" id="ARBA00022705"/>
    </source>
</evidence>
<keyword evidence="4" id="KW-0235">DNA replication</keyword>
<reference evidence="11" key="1">
    <citation type="submission" date="2017-02" db="UniProtKB">
        <authorList>
            <consortium name="WormBaseParasite"/>
        </authorList>
    </citation>
    <scope>IDENTIFICATION</scope>
</reference>
<dbReference type="Pfam" id="PF13191">
    <property type="entry name" value="AAA_16"/>
    <property type="match status" value="1"/>
</dbReference>
<keyword evidence="6" id="KW-0539">Nucleus</keyword>
<dbReference type="AlphaFoldDB" id="A0A0R3SW47"/>
<dbReference type="PANTHER" id="PTHR12087">
    <property type="entry name" value="ORIGIN RECOGNITION COMPLEX SUBUNIT 4"/>
    <property type="match status" value="1"/>
</dbReference>
<dbReference type="InterPro" id="IPR041664">
    <property type="entry name" value="AAA_16"/>
</dbReference>
<feature type="domain" description="Orc1-like AAA ATPase" evidence="7">
    <location>
        <begin position="25"/>
        <end position="196"/>
    </location>
</feature>
<dbReference type="Pfam" id="PF14629">
    <property type="entry name" value="ORC4_C"/>
    <property type="match status" value="1"/>
</dbReference>
<comment type="similarity">
    <text evidence="2">Belongs to the ORC4 family.</text>
</comment>
<dbReference type="InterPro" id="IPR027417">
    <property type="entry name" value="P-loop_NTPase"/>
</dbReference>
<dbReference type="Gene3D" id="3.40.50.300">
    <property type="entry name" value="P-loop containing nucleotide triphosphate hydrolases"/>
    <property type="match status" value="1"/>
</dbReference>
<dbReference type="WBParaSite" id="HDID_0000986401-mRNA-1">
    <property type="protein sequence ID" value="HDID_0000986401-mRNA-1"/>
    <property type="gene ID" value="HDID_0000986401"/>
</dbReference>
<dbReference type="InterPro" id="IPR016527">
    <property type="entry name" value="ORC4"/>
</dbReference>
<evidence type="ECO:0000259" key="7">
    <source>
        <dbReference type="Pfam" id="PF13191"/>
    </source>
</evidence>
<dbReference type="InterPro" id="IPR032705">
    <property type="entry name" value="ORC4_C"/>
</dbReference>
<dbReference type="STRING" id="6216.A0A0R3SW47"/>
<evidence type="ECO:0000256" key="1">
    <source>
        <dbReference type="ARBA" id="ARBA00004123"/>
    </source>
</evidence>
<evidence type="ECO:0000256" key="3">
    <source>
        <dbReference type="ARBA" id="ARBA00019083"/>
    </source>
</evidence>
<dbReference type="PANTHER" id="PTHR12087:SF0">
    <property type="entry name" value="ORIGIN RECOGNITION COMPLEX SUBUNIT 4"/>
    <property type="match status" value="1"/>
</dbReference>
<sequence length="465" mass="52140">MEYIVNFLREQILSSSHEIQYFEEELSCIVHTIRDTVINSISNSMLLIGRRGSGKTHLLRSALEKAKQDPAVKDNLIEIHINGLIHTDDRIALHSIAKQLQRSCSGLSLKPDLLKLSDDINLDEETDPVNIEIRMQSFTEHLRWLLTGLRSCDGSSKALLVVLEEFDLFAAHRNQALLYNLLDVSCHAYGAPLCVIGLTCRLDVMEMLEKRVKSRFSHRQLHVIPVTAPRLTDFSMTAVGTASAPIDDDASDNDGNDGPVGPFHRYCLLATNLLLITCDQLHQITYNLPSSERKKVAKEVTEWNAHVEGFFQDEVVRDCLRQTWDVSTCVGKLKNVIALLIARLDDSRTRLNAQDFIKYSRFCKRRCPNYLYERRVVSKAMDNLAQLELVVCGRDAIAAVSADPGVRARGGAKRFNLAATVNLPGQLKRFQPIACFVSAPLLVACLDAYSGCPIELSQWAHSRTL</sequence>
<evidence type="ECO:0000313" key="10">
    <source>
        <dbReference type="Proteomes" id="UP000274504"/>
    </source>
</evidence>
<dbReference type="SUPFAM" id="SSF52540">
    <property type="entry name" value="P-loop containing nucleoside triphosphate hydrolases"/>
    <property type="match status" value="1"/>
</dbReference>
<keyword evidence="5" id="KW-0238">DNA-binding</keyword>
<gene>
    <name evidence="9" type="ORF">HDID_LOCUS9862</name>
</gene>
<dbReference type="GO" id="GO:0003688">
    <property type="term" value="F:DNA replication origin binding"/>
    <property type="evidence" value="ECO:0007669"/>
    <property type="project" value="TreeGrafter"/>
</dbReference>
<protein>
    <recommendedName>
        <fullName evidence="3">Origin recognition complex subunit 4</fullName>
    </recommendedName>
</protein>
<evidence type="ECO:0000256" key="5">
    <source>
        <dbReference type="ARBA" id="ARBA00023125"/>
    </source>
</evidence>
<comment type="subcellular location">
    <subcellularLocation>
        <location evidence="1">Nucleus</location>
    </subcellularLocation>
</comment>